<feature type="transmembrane region" description="Helical" evidence="7">
    <location>
        <begin position="299"/>
        <end position="321"/>
    </location>
</feature>
<evidence type="ECO:0000256" key="7">
    <source>
        <dbReference type="SAM" id="Phobius"/>
    </source>
</evidence>
<dbReference type="PANTHER" id="PTHR30106">
    <property type="entry name" value="INNER MEMBRANE PROTEIN YEIH-RELATED"/>
    <property type="match status" value="1"/>
</dbReference>
<evidence type="ECO:0000256" key="5">
    <source>
        <dbReference type="ARBA" id="ARBA00022989"/>
    </source>
</evidence>
<reference evidence="9" key="1">
    <citation type="submission" date="2016-10" db="EMBL/GenBank/DDBJ databases">
        <authorList>
            <person name="Varghese N."/>
            <person name="Submissions S."/>
        </authorList>
    </citation>
    <scope>NUCLEOTIDE SEQUENCE [LARGE SCALE GENOMIC DNA]</scope>
    <source>
        <strain evidence="9">DSM 44544</strain>
    </source>
</reference>
<organism evidence="8 9">
    <name type="scientific">Amycolatopsis tolypomycina</name>
    <dbReference type="NCBI Taxonomy" id="208445"/>
    <lineage>
        <taxon>Bacteria</taxon>
        <taxon>Bacillati</taxon>
        <taxon>Actinomycetota</taxon>
        <taxon>Actinomycetes</taxon>
        <taxon>Pseudonocardiales</taxon>
        <taxon>Pseudonocardiaceae</taxon>
        <taxon>Amycolatopsis</taxon>
    </lineage>
</organism>
<dbReference type="STRING" id="208445.SAMN04489727_5838"/>
<evidence type="ECO:0000256" key="4">
    <source>
        <dbReference type="ARBA" id="ARBA00022692"/>
    </source>
</evidence>
<gene>
    <name evidence="8" type="ORF">SAMN04489727_5838</name>
</gene>
<dbReference type="AlphaFoldDB" id="A0A1H4WWK1"/>
<keyword evidence="6 7" id="KW-0472">Membrane</keyword>
<keyword evidence="4 7" id="KW-0812">Transmembrane</keyword>
<feature type="transmembrane region" description="Helical" evidence="7">
    <location>
        <begin position="90"/>
        <end position="110"/>
    </location>
</feature>
<evidence type="ECO:0000256" key="6">
    <source>
        <dbReference type="ARBA" id="ARBA00023136"/>
    </source>
</evidence>
<feature type="transmembrane region" description="Helical" evidence="7">
    <location>
        <begin position="240"/>
        <end position="264"/>
    </location>
</feature>
<dbReference type="EMBL" id="FNSO01000004">
    <property type="protein sequence ID" value="SEC97772.1"/>
    <property type="molecule type" value="Genomic_DNA"/>
</dbReference>
<feature type="transmembrane region" description="Helical" evidence="7">
    <location>
        <begin position="64"/>
        <end position="84"/>
    </location>
</feature>
<feature type="transmembrane region" description="Helical" evidence="7">
    <location>
        <begin position="33"/>
        <end position="52"/>
    </location>
</feature>
<feature type="transmembrane region" description="Helical" evidence="7">
    <location>
        <begin position="270"/>
        <end position="287"/>
    </location>
</feature>
<evidence type="ECO:0000313" key="9">
    <source>
        <dbReference type="Proteomes" id="UP000199622"/>
    </source>
</evidence>
<proteinExistence type="inferred from homology"/>
<feature type="transmembrane region" description="Helical" evidence="7">
    <location>
        <begin position="117"/>
        <end position="136"/>
    </location>
</feature>
<keyword evidence="9" id="KW-1185">Reference proteome</keyword>
<keyword evidence="3" id="KW-1003">Cell membrane</keyword>
<evidence type="ECO:0000256" key="2">
    <source>
        <dbReference type="ARBA" id="ARBA00007977"/>
    </source>
</evidence>
<comment type="subcellular location">
    <subcellularLocation>
        <location evidence="1">Cell membrane</location>
        <topology evidence="1">Multi-pass membrane protein</topology>
    </subcellularLocation>
</comment>
<evidence type="ECO:0000256" key="3">
    <source>
        <dbReference type="ARBA" id="ARBA00022475"/>
    </source>
</evidence>
<dbReference type="Pfam" id="PF03601">
    <property type="entry name" value="Cons_hypoth698"/>
    <property type="match status" value="1"/>
</dbReference>
<name>A0A1H4WWK1_9PSEU</name>
<sequence length="322" mass="31760">MALTTAKTSGLAITGLGVAAAYAVSSVWPVAGALTVAVVLGVAVGSTPVLTGEHRQAVARLTKRLLRAGVVLLGLQLAVPTVLALGPGTLAAVVLTVAVTFLGTLGLARLVRVPRALALLVATGFSICGASAIAAVEGVIERDDEDVATAVALVTCYGSITLAALPLLARALGLDAVRTGSWAGISVHEVAQVVAAAGPAGAAAVGIAVVVKLSRVVLLAPVVALVGATRRGRGEGRAPLVPLFVLGFLAMVAVRSTGLVPAFALDVAKTTSTLLLAGALFGLGCAVRLGTLLRGGGRALLLGLLSTLLVLATGFGTLAAFT</sequence>
<feature type="transmembrane region" description="Helical" evidence="7">
    <location>
        <begin position="148"/>
        <end position="168"/>
    </location>
</feature>
<dbReference type="OrthoDB" id="9766798at2"/>
<dbReference type="PANTHER" id="PTHR30106:SF2">
    <property type="entry name" value="UPF0324 INNER MEMBRANE PROTEIN YEIH"/>
    <property type="match status" value="1"/>
</dbReference>
<dbReference type="GO" id="GO:0005886">
    <property type="term" value="C:plasma membrane"/>
    <property type="evidence" value="ECO:0007669"/>
    <property type="project" value="UniProtKB-SubCell"/>
</dbReference>
<evidence type="ECO:0000256" key="1">
    <source>
        <dbReference type="ARBA" id="ARBA00004651"/>
    </source>
</evidence>
<dbReference type="InterPro" id="IPR018383">
    <property type="entry name" value="UPF0324_pro"/>
</dbReference>
<protein>
    <submittedName>
        <fullName evidence="8">Conserved hypothetical integral membrane protein</fullName>
    </submittedName>
</protein>
<dbReference type="Proteomes" id="UP000199622">
    <property type="component" value="Unassembled WGS sequence"/>
</dbReference>
<dbReference type="RefSeq" id="WP_091313164.1">
    <property type="nucleotide sequence ID" value="NZ_FNSO01000004.1"/>
</dbReference>
<evidence type="ECO:0000313" key="8">
    <source>
        <dbReference type="EMBL" id="SEC97772.1"/>
    </source>
</evidence>
<comment type="similarity">
    <text evidence="2">Belongs to the UPF0324 family.</text>
</comment>
<accession>A0A1H4WWK1</accession>
<keyword evidence="5 7" id="KW-1133">Transmembrane helix</keyword>